<dbReference type="InterPro" id="IPR037185">
    <property type="entry name" value="EmrE-like"/>
</dbReference>
<proteinExistence type="predicted"/>
<feature type="transmembrane region" description="Helical" evidence="5">
    <location>
        <begin position="61"/>
        <end position="83"/>
    </location>
</feature>
<dbReference type="OrthoDB" id="9810556at2"/>
<dbReference type="PANTHER" id="PTHR32322:SF9">
    <property type="entry name" value="AMINO-ACID METABOLITE EFFLUX PUMP-RELATED"/>
    <property type="match status" value="1"/>
</dbReference>
<feature type="transmembrane region" description="Helical" evidence="5">
    <location>
        <begin position="145"/>
        <end position="162"/>
    </location>
</feature>
<gene>
    <name evidence="7" type="ORF">C6P64_02510</name>
</gene>
<accession>A0A2S9K8J6</accession>
<feature type="transmembrane region" description="Helical" evidence="5">
    <location>
        <begin position="174"/>
        <end position="197"/>
    </location>
</feature>
<dbReference type="InterPro" id="IPR050638">
    <property type="entry name" value="AA-Vitamin_Transporters"/>
</dbReference>
<keyword evidence="3 5" id="KW-1133">Transmembrane helix</keyword>
<evidence type="ECO:0000256" key="3">
    <source>
        <dbReference type="ARBA" id="ARBA00022989"/>
    </source>
</evidence>
<dbReference type="InterPro" id="IPR000620">
    <property type="entry name" value="EamA_dom"/>
</dbReference>
<reference evidence="7 8" key="1">
    <citation type="submission" date="2018-03" db="EMBL/GenBank/DDBJ databases">
        <title>Comparative genomics illustrates the genes involved in a hyperalkaliphilic mechanisms of Serpentinomonas isolated from highly-alkaline calcium-rich serpentinized springs.</title>
        <authorList>
            <person name="Suzuki S."/>
            <person name="Ishii S."/>
            <person name="Walworth N."/>
            <person name="Bird L."/>
            <person name="Kuenen J.G."/>
            <person name="Nealson K.H."/>
        </authorList>
    </citation>
    <scope>NUCLEOTIDE SEQUENCE [LARGE SCALE GENOMIC DNA]</scope>
    <source>
        <strain evidence="7 8">P1</strain>
    </source>
</reference>
<protein>
    <submittedName>
        <fullName evidence="7">EamA family transporter</fullName>
    </submittedName>
</protein>
<keyword evidence="2 5" id="KW-0812">Transmembrane</keyword>
<dbReference type="AlphaFoldDB" id="A0A2S9K8J6"/>
<feature type="transmembrane region" description="Helical" evidence="5">
    <location>
        <begin position="203"/>
        <end position="224"/>
    </location>
</feature>
<dbReference type="EMBL" id="PVLQ01000010">
    <property type="protein sequence ID" value="PRD66758.1"/>
    <property type="molecule type" value="Genomic_DNA"/>
</dbReference>
<dbReference type="Gene3D" id="1.10.3730.20">
    <property type="match status" value="1"/>
</dbReference>
<evidence type="ECO:0000256" key="2">
    <source>
        <dbReference type="ARBA" id="ARBA00022692"/>
    </source>
</evidence>
<dbReference type="SUPFAM" id="SSF103481">
    <property type="entry name" value="Multidrug resistance efflux transporter EmrE"/>
    <property type="match status" value="2"/>
</dbReference>
<feature type="domain" description="EamA" evidence="6">
    <location>
        <begin position="6"/>
        <end position="132"/>
    </location>
</feature>
<feature type="transmembrane region" description="Helical" evidence="5">
    <location>
        <begin position="32"/>
        <end position="49"/>
    </location>
</feature>
<dbReference type="PANTHER" id="PTHR32322">
    <property type="entry name" value="INNER MEMBRANE TRANSPORTER"/>
    <property type="match status" value="1"/>
</dbReference>
<keyword evidence="4 5" id="KW-0472">Membrane</keyword>
<comment type="subcellular location">
    <subcellularLocation>
        <location evidence="1">Membrane</location>
        <topology evidence="1">Multi-pass membrane protein</topology>
    </subcellularLocation>
</comment>
<evidence type="ECO:0000313" key="7">
    <source>
        <dbReference type="EMBL" id="PRD66758.1"/>
    </source>
</evidence>
<evidence type="ECO:0000256" key="5">
    <source>
        <dbReference type="SAM" id="Phobius"/>
    </source>
</evidence>
<evidence type="ECO:0000256" key="1">
    <source>
        <dbReference type="ARBA" id="ARBA00004141"/>
    </source>
</evidence>
<feature type="transmembrane region" description="Helical" evidence="5">
    <location>
        <begin position="116"/>
        <end position="133"/>
    </location>
</feature>
<dbReference type="Proteomes" id="UP000238589">
    <property type="component" value="Unassembled WGS sequence"/>
</dbReference>
<evidence type="ECO:0000313" key="8">
    <source>
        <dbReference type="Proteomes" id="UP000238589"/>
    </source>
</evidence>
<feature type="domain" description="EamA" evidence="6">
    <location>
        <begin position="145"/>
        <end position="277"/>
    </location>
</feature>
<feature type="transmembrane region" description="Helical" evidence="5">
    <location>
        <begin position="262"/>
        <end position="281"/>
    </location>
</feature>
<evidence type="ECO:0000256" key="4">
    <source>
        <dbReference type="ARBA" id="ARBA00023136"/>
    </source>
</evidence>
<dbReference type="GO" id="GO:0016020">
    <property type="term" value="C:membrane"/>
    <property type="evidence" value="ECO:0007669"/>
    <property type="project" value="UniProtKB-SubCell"/>
</dbReference>
<dbReference type="Pfam" id="PF00892">
    <property type="entry name" value="EamA"/>
    <property type="match status" value="2"/>
</dbReference>
<evidence type="ECO:0000259" key="6">
    <source>
        <dbReference type="Pfam" id="PF00892"/>
    </source>
</evidence>
<keyword evidence="8" id="KW-1185">Reference proteome</keyword>
<organism evidence="7 8">
    <name type="scientific">Malikia granosa</name>
    <dbReference type="NCBI Taxonomy" id="263067"/>
    <lineage>
        <taxon>Bacteria</taxon>
        <taxon>Pseudomonadati</taxon>
        <taxon>Pseudomonadota</taxon>
        <taxon>Betaproteobacteria</taxon>
        <taxon>Burkholderiales</taxon>
        <taxon>Comamonadaceae</taxon>
        <taxon>Malikia</taxon>
    </lineage>
</organism>
<feature type="transmembrane region" description="Helical" evidence="5">
    <location>
        <begin position="236"/>
        <end position="256"/>
    </location>
</feature>
<sequence>MSADFLLLAAAWGSSFLFMRLGALEFGAWSTAGLRIVIAALAMLPLLLLRCDLQLVRRKAVPLLLIGMLNTGIPFALYCYALQHISTGLTSILNASSPLFGALVAWIWLREAPSRWRLLGLALGFVGITLLSWNKVSAGSEQTGWAVLACLGATLCYGIAASCTRKYLEGVPPLAIASASLIGAALLLALPTAWYWPTRSPGLTAWGALIVLGLVCTAWAYILFYRLIAQAGPAKALTVTFMVPLFALLYGALLLGEPITPAMVGYGLVILLGVALSTEFIQPERWLRRQPRP</sequence>
<comment type="caution">
    <text evidence="7">The sequence shown here is derived from an EMBL/GenBank/DDBJ whole genome shotgun (WGS) entry which is preliminary data.</text>
</comment>
<name>A0A2S9K8J6_9BURK</name>
<feature type="transmembrane region" description="Helical" evidence="5">
    <location>
        <begin position="89"/>
        <end position="109"/>
    </location>
</feature>